<comment type="caution">
    <text evidence="11">The sequence shown here is derived from an EMBL/GenBank/DDBJ whole genome shotgun (WGS) entry which is preliminary data.</text>
</comment>
<dbReference type="Proteomes" id="UP000646478">
    <property type="component" value="Unassembled WGS sequence"/>
</dbReference>
<keyword evidence="3 9" id="KW-0813">Transport</keyword>
<organism evidence="11 12">
    <name type="scientific">Brucella endophytica</name>
    <dbReference type="NCBI Taxonomy" id="1963359"/>
    <lineage>
        <taxon>Bacteria</taxon>
        <taxon>Pseudomonadati</taxon>
        <taxon>Pseudomonadota</taxon>
        <taxon>Alphaproteobacteria</taxon>
        <taxon>Hyphomicrobiales</taxon>
        <taxon>Brucellaceae</taxon>
        <taxon>Brucella/Ochrobactrum group</taxon>
        <taxon>Brucella</taxon>
    </lineage>
</organism>
<evidence type="ECO:0000256" key="5">
    <source>
        <dbReference type="ARBA" id="ARBA00022519"/>
    </source>
</evidence>
<dbReference type="PANTHER" id="PTHR30614">
    <property type="entry name" value="MEMBRANE COMPONENT OF AMINO ACID ABC TRANSPORTER"/>
    <property type="match status" value="1"/>
</dbReference>
<feature type="transmembrane region" description="Helical" evidence="9">
    <location>
        <begin position="29"/>
        <end position="50"/>
    </location>
</feature>
<feature type="transmembrane region" description="Helical" evidence="9">
    <location>
        <begin position="213"/>
        <end position="232"/>
    </location>
</feature>
<evidence type="ECO:0000256" key="2">
    <source>
        <dbReference type="ARBA" id="ARBA00010072"/>
    </source>
</evidence>
<name>A0A916SBT6_9HYPH</name>
<dbReference type="GO" id="GO:0006865">
    <property type="term" value="P:amino acid transport"/>
    <property type="evidence" value="ECO:0007669"/>
    <property type="project" value="TreeGrafter"/>
</dbReference>
<reference evidence="11" key="2">
    <citation type="submission" date="2020-09" db="EMBL/GenBank/DDBJ databases">
        <authorList>
            <person name="Sun Q."/>
            <person name="Zhou Y."/>
        </authorList>
    </citation>
    <scope>NUCLEOTIDE SEQUENCE</scope>
    <source>
        <strain evidence="11">CGMCC 1.15082</strain>
    </source>
</reference>
<accession>A0A916SBT6</accession>
<evidence type="ECO:0000259" key="10">
    <source>
        <dbReference type="PROSITE" id="PS50928"/>
    </source>
</evidence>
<proteinExistence type="inferred from homology"/>
<dbReference type="SUPFAM" id="SSF161098">
    <property type="entry name" value="MetI-like"/>
    <property type="match status" value="1"/>
</dbReference>
<dbReference type="Pfam" id="PF00528">
    <property type="entry name" value="BPD_transp_1"/>
    <property type="match status" value="1"/>
</dbReference>
<dbReference type="PANTHER" id="PTHR30614:SF10">
    <property type="entry name" value="ARGININE ABC TRANSPORTER PERMEASE PROTEIN ARTM"/>
    <property type="match status" value="1"/>
</dbReference>
<dbReference type="InterPro" id="IPR043429">
    <property type="entry name" value="ArtM/GltK/GlnP/TcyL/YhdX-like"/>
</dbReference>
<feature type="transmembrane region" description="Helical" evidence="9">
    <location>
        <begin position="247"/>
        <end position="266"/>
    </location>
</feature>
<dbReference type="Gene3D" id="1.10.3720.10">
    <property type="entry name" value="MetI-like"/>
    <property type="match status" value="1"/>
</dbReference>
<dbReference type="InterPro" id="IPR000515">
    <property type="entry name" value="MetI-like"/>
</dbReference>
<evidence type="ECO:0000313" key="11">
    <source>
        <dbReference type="EMBL" id="GGA92777.1"/>
    </source>
</evidence>
<protein>
    <submittedName>
        <fullName evidence="11">Amino acid ABC transporter permease</fullName>
    </submittedName>
</protein>
<keyword evidence="4" id="KW-1003">Cell membrane</keyword>
<dbReference type="PROSITE" id="PS50928">
    <property type="entry name" value="ABC_TM1"/>
    <property type="match status" value="1"/>
</dbReference>
<keyword evidence="12" id="KW-1185">Reference proteome</keyword>
<evidence type="ECO:0000313" key="12">
    <source>
        <dbReference type="Proteomes" id="UP000646478"/>
    </source>
</evidence>
<keyword evidence="6 9" id="KW-0812">Transmembrane</keyword>
<feature type="domain" description="ABC transmembrane type-1" evidence="10">
    <location>
        <begin position="69"/>
        <end position="266"/>
    </location>
</feature>
<comment type="similarity">
    <text evidence="2">Belongs to the binding-protein-dependent transport system permease family. HisMQ subfamily.</text>
</comment>
<reference evidence="11" key="1">
    <citation type="journal article" date="2014" name="Int. J. Syst. Evol. Microbiol.">
        <title>Complete genome sequence of Corynebacterium casei LMG S-19264T (=DSM 44701T), isolated from a smear-ripened cheese.</title>
        <authorList>
            <consortium name="US DOE Joint Genome Institute (JGI-PGF)"/>
            <person name="Walter F."/>
            <person name="Albersmeier A."/>
            <person name="Kalinowski J."/>
            <person name="Ruckert C."/>
        </authorList>
    </citation>
    <scope>NUCLEOTIDE SEQUENCE</scope>
    <source>
        <strain evidence="11">CGMCC 1.15082</strain>
    </source>
</reference>
<evidence type="ECO:0000256" key="7">
    <source>
        <dbReference type="ARBA" id="ARBA00022989"/>
    </source>
</evidence>
<dbReference type="InterPro" id="IPR010065">
    <property type="entry name" value="AA_ABC_transptr_permease_3TM"/>
</dbReference>
<keyword evidence="5" id="KW-0997">Cell inner membrane</keyword>
<dbReference type="AlphaFoldDB" id="A0A916SBT6"/>
<feature type="transmembrane region" description="Helical" evidence="9">
    <location>
        <begin position="70"/>
        <end position="95"/>
    </location>
</feature>
<keyword evidence="7 9" id="KW-1133">Transmembrane helix</keyword>
<feature type="transmembrane region" description="Helical" evidence="9">
    <location>
        <begin position="107"/>
        <end position="128"/>
    </location>
</feature>
<feature type="transmembrane region" description="Helical" evidence="9">
    <location>
        <begin position="140"/>
        <end position="162"/>
    </location>
</feature>
<evidence type="ECO:0000256" key="3">
    <source>
        <dbReference type="ARBA" id="ARBA00022448"/>
    </source>
</evidence>
<dbReference type="EMBL" id="BMHH01000007">
    <property type="protein sequence ID" value="GGA92777.1"/>
    <property type="molecule type" value="Genomic_DNA"/>
</dbReference>
<evidence type="ECO:0000256" key="1">
    <source>
        <dbReference type="ARBA" id="ARBA00004429"/>
    </source>
</evidence>
<dbReference type="NCBIfam" id="TIGR01726">
    <property type="entry name" value="HEQRo_perm_3TM"/>
    <property type="match status" value="1"/>
</dbReference>
<comment type="subcellular location">
    <subcellularLocation>
        <location evidence="1">Cell inner membrane</location>
        <topology evidence="1">Multi-pass membrane protein</topology>
    </subcellularLocation>
    <subcellularLocation>
        <location evidence="9">Cell membrane</location>
        <topology evidence="9">Multi-pass membrane protein</topology>
    </subcellularLocation>
</comment>
<dbReference type="GO" id="GO:0043190">
    <property type="term" value="C:ATP-binding cassette (ABC) transporter complex"/>
    <property type="evidence" value="ECO:0007669"/>
    <property type="project" value="InterPro"/>
</dbReference>
<evidence type="ECO:0000256" key="8">
    <source>
        <dbReference type="ARBA" id="ARBA00023136"/>
    </source>
</evidence>
<evidence type="ECO:0000256" key="9">
    <source>
        <dbReference type="RuleBase" id="RU363032"/>
    </source>
</evidence>
<gene>
    <name evidence="11" type="ORF">GCM10011491_21060</name>
</gene>
<dbReference type="GO" id="GO:0022857">
    <property type="term" value="F:transmembrane transporter activity"/>
    <property type="evidence" value="ECO:0007669"/>
    <property type="project" value="InterPro"/>
</dbReference>
<sequence>MMTTDTAMSPAATVLRPPALPRPWTGKRVAGYILVGIWLAFFAGLALYLYDVWSIDLISRYAPKYWSGLQITLALVGISFLLGMIVSVPIAMGGLSKNRWLRRLSGGYVYFFRGTPLLAQTFLIYYGFGQFRPVLQDLGLWVFFRDAWNCGVLAFTLNTAAYQAEILRGAIKSVPVGQWEGAASLGVSKRVTFWKVILPQALIVALRPYGNELILLLKGSAIVAIITVYDLMGETRRAYSQTFDFQTYLWAALIYFGIVEIIRNIWDFFERRLTRHLVR</sequence>
<dbReference type="RefSeq" id="WP_236016128.1">
    <property type="nucleotide sequence ID" value="NZ_BMHH01000007.1"/>
</dbReference>
<dbReference type="CDD" id="cd06261">
    <property type="entry name" value="TM_PBP2"/>
    <property type="match status" value="1"/>
</dbReference>
<keyword evidence="8 9" id="KW-0472">Membrane</keyword>
<dbReference type="InterPro" id="IPR035906">
    <property type="entry name" value="MetI-like_sf"/>
</dbReference>
<evidence type="ECO:0000256" key="6">
    <source>
        <dbReference type="ARBA" id="ARBA00022692"/>
    </source>
</evidence>
<evidence type="ECO:0000256" key="4">
    <source>
        <dbReference type="ARBA" id="ARBA00022475"/>
    </source>
</evidence>